<dbReference type="EMBL" id="CXWD01000028">
    <property type="protein sequence ID" value="CTQ76697.1"/>
    <property type="molecule type" value="Genomic_DNA"/>
</dbReference>
<evidence type="ECO:0000313" key="2">
    <source>
        <dbReference type="EMBL" id="CTQ76697.1"/>
    </source>
</evidence>
<dbReference type="Pfam" id="PF13145">
    <property type="entry name" value="Rotamase_2"/>
    <property type="match status" value="1"/>
</dbReference>
<reference evidence="3" key="1">
    <citation type="submission" date="2015-07" db="EMBL/GenBank/DDBJ databases">
        <authorList>
            <person name="Rodrigo-Torres Lidia"/>
            <person name="Arahal R.David."/>
        </authorList>
    </citation>
    <scope>NUCLEOTIDE SEQUENCE [LARGE SCALE GENOMIC DNA]</scope>
    <source>
        <strain evidence="3">CECT 5112</strain>
    </source>
</reference>
<keyword evidence="3" id="KW-1185">Reference proteome</keyword>
<dbReference type="STRING" id="388408.LAX5112_04677"/>
<dbReference type="AlphaFoldDB" id="A0A0M7APW9"/>
<dbReference type="SUPFAM" id="SSF54534">
    <property type="entry name" value="FKBP-like"/>
    <property type="match status" value="1"/>
</dbReference>
<gene>
    <name evidence="2" type="ORF">LAX5112_04677</name>
</gene>
<protein>
    <recommendedName>
        <fullName evidence="1">PpiC domain-containing protein</fullName>
    </recommendedName>
</protein>
<name>A0A0M7APW9_9HYPH</name>
<proteinExistence type="predicted"/>
<dbReference type="OrthoDB" id="196786at2"/>
<dbReference type="Proteomes" id="UP000053235">
    <property type="component" value="Unassembled WGS sequence"/>
</dbReference>
<dbReference type="InterPro" id="IPR000297">
    <property type="entry name" value="PPIase_PpiC"/>
</dbReference>
<dbReference type="GO" id="GO:0003755">
    <property type="term" value="F:peptidyl-prolyl cis-trans isomerase activity"/>
    <property type="evidence" value="ECO:0007669"/>
    <property type="project" value="InterPro"/>
</dbReference>
<evidence type="ECO:0000313" key="3">
    <source>
        <dbReference type="Proteomes" id="UP000053235"/>
    </source>
</evidence>
<accession>A0A0M7APW9</accession>
<evidence type="ECO:0000259" key="1">
    <source>
        <dbReference type="Pfam" id="PF13145"/>
    </source>
</evidence>
<feature type="domain" description="PpiC" evidence="1">
    <location>
        <begin position="119"/>
        <end position="241"/>
    </location>
</feature>
<sequence>MSFLKEPFFHFALLGAIVFAWFSFANPEPFQGPSPGQGHNEITIDQPLIGAMKAQFRAKLNRNPTALELNGVIDNHVKTEIMVREAKSLGLDDGDSIIRNRLVQKMTFLATSAAQAVVPDDETLKAYLNNNAEQFVSAARISFDQFGLGETIESVDVVSVAASLKNGEQPDVSFLRFLPEAIKDANARQIDATFGKGFFEQLADLPIGTWSGPVRSGFGYHLVRVSELVPPSLPPLSSIRDKVLFGWQQSLAEDLSEAQDASLQEGYVISRPTPEELEAWVTK</sequence>
<organism evidence="2 3">
    <name type="scientific">Roseibium alexandrii</name>
    <dbReference type="NCBI Taxonomy" id="388408"/>
    <lineage>
        <taxon>Bacteria</taxon>
        <taxon>Pseudomonadati</taxon>
        <taxon>Pseudomonadota</taxon>
        <taxon>Alphaproteobacteria</taxon>
        <taxon>Hyphomicrobiales</taxon>
        <taxon>Stappiaceae</taxon>
        <taxon>Roseibium</taxon>
    </lineage>
</organism>